<dbReference type="Proteomes" id="UP000023152">
    <property type="component" value="Unassembled WGS sequence"/>
</dbReference>
<dbReference type="SUPFAM" id="SSF52833">
    <property type="entry name" value="Thioredoxin-like"/>
    <property type="match status" value="1"/>
</dbReference>
<keyword evidence="1" id="KW-1015">Disulfide bond</keyword>
<dbReference type="InterPro" id="IPR013766">
    <property type="entry name" value="Thioredoxin_domain"/>
</dbReference>
<feature type="domain" description="Thioredoxin" evidence="2">
    <location>
        <begin position="61"/>
        <end position="186"/>
    </location>
</feature>
<dbReference type="OrthoDB" id="2121326at2759"/>
<reference evidence="3 4" key="1">
    <citation type="journal article" date="2013" name="Curr. Biol.">
        <title>The Genome of the Foraminiferan Reticulomyxa filosa.</title>
        <authorList>
            <person name="Glockner G."/>
            <person name="Hulsmann N."/>
            <person name="Schleicher M."/>
            <person name="Noegel A.A."/>
            <person name="Eichinger L."/>
            <person name="Gallinger C."/>
            <person name="Pawlowski J."/>
            <person name="Sierra R."/>
            <person name="Euteneuer U."/>
            <person name="Pillet L."/>
            <person name="Moustafa A."/>
            <person name="Platzer M."/>
            <person name="Groth M."/>
            <person name="Szafranski K."/>
            <person name="Schliwa M."/>
        </authorList>
    </citation>
    <scope>NUCLEOTIDE SEQUENCE [LARGE SCALE GENOMIC DNA]</scope>
</reference>
<evidence type="ECO:0000313" key="4">
    <source>
        <dbReference type="Proteomes" id="UP000023152"/>
    </source>
</evidence>
<evidence type="ECO:0000313" key="3">
    <source>
        <dbReference type="EMBL" id="ETO36091.1"/>
    </source>
</evidence>
<dbReference type="PROSITE" id="PS51352">
    <property type="entry name" value="THIOREDOXIN_2"/>
    <property type="match status" value="1"/>
</dbReference>
<evidence type="ECO:0000256" key="1">
    <source>
        <dbReference type="ARBA" id="ARBA00023157"/>
    </source>
</evidence>
<gene>
    <name evidence="3" type="ORF">RFI_00976</name>
</gene>
<dbReference type="Pfam" id="PF00085">
    <property type="entry name" value="Thioredoxin"/>
    <property type="match status" value="1"/>
</dbReference>
<dbReference type="Gene3D" id="3.40.30.10">
    <property type="entry name" value="Glutaredoxin"/>
    <property type="match status" value="1"/>
</dbReference>
<comment type="caution">
    <text evidence="3">The sequence shown here is derived from an EMBL/GenBank/DDBJ whole genome shotgun (WGS) entry which is preliminary data.</text>
</comment>
<accession>X6PCZ6</accession>
<dbReference type="AlphaFoldDB" id="X6PCZ6"/>
<dbReference type="EMBL" id="ASPP01001014">
    <property type="protein sequence ID" value="ETO36091.1"/>
    <property type="molecule type" value="Genomic_DNA"/>
</dbReference>
<organism evidence="3 4">
    <name type="scientific">Reticulomyxa filosa</name>
    <dbReference type="NCBI Taxonomy" id="46433"/>
    <lineage>
        <taxon>Eukaryota</taxon>
        <taxon>Sar</taxon>
        <taxon>Rhizaria</taxon>
        <taxon>Retaria</taxon>
        <taxon>Foraminifera</taxon>
        <taxon>Monothalamids</taxon>
        <taxon>Reticulomyxidae</taxon>
        <taxon>Reticulomyxa</taxon>
    </lineage>
</organism>
<proteinExistence type="predicted"/>
<evidence type="ECO:0000259" key="2">
    <source>
        <dbReference type="PROSITE" id="PS51352"/>
    </source>
</evidence>
<dbReference type="PANTHER" id="PTHR46115">
    <property type="entry name" value="THIOREDOXIN-LIKE PROTEIN 1"/>
    <property type="match status" value="1"/>
</dbReference>
<keyword evidence="4" id="KW-1185">Reference proteome</keyword>
<name>X6PCZ6_RETFI</name>
<protein>
    <recommendedName>
        <fullName evidence="2">Thioredoxin domain-containing protein</fullName>
    </recommendedName>
</protein>
<dbReference type="InterPro" id="IPR036249">
    <property type="entry name" value="Thioredoxin-like_sf"/>
</dbReference>
<dbReference type="CDD" id="cd02947">
    <property type="entry name" value="TRX_family"/>
    <property type="match status" value="1"/>
</dbReference>
<sequence length="283" mass="32240">MQNSVIYCFYNFEILLTPIKNYFQTIIIKKNEQSYKKKGKNHIYKLSFSFIDTYSIIYQSLETMSKSLDSTIMKCQSDSDYSNALQKAKGKPVLIDFFATWYWGHTKKKCGPCKAIEPELEKLAKQYAKEIAFIKVDVDQCRGVAKQFGIRAMPTFVSLSADKNEYQRLQGADVEKLKALCAELTQKFQSFQSFSGKAHTLKDTGSEKNQKEAVDLSSMADLVENLSLKDDQKDKEGITVQLIMSGGEKKLSKLLLLPLSCNYMDMPNTYLPKLKITKNHSNS</sequence>